<evidence type="ECO:0000313" key="4">
    <source>
        <dbReference type="Ensembl" id="ENSPKIP00000041155.1"/>
    </source>
</evidence>
<dbReference type="GO" id="GO:0005634">
    <property type="term" value="C:nucleus"/>
    <property type="evidence" value="ECO:0007669"/>
    <property type="project" value="TreeGrafter"/>
</dbReference>
<evidence type="ECO:0000256" key="2">
    <source>
        <dbReference type="ARBA" id="ARBA00022691"/>
    </source>
</evidence>
<organism evidence="4 5">
    <name type="scientific">Paramormyrops kingsleyae</name>
    <dbReference type="NCBI Taxonomy" id="1676925"/>
    <lineage>
        <taxon>Eukaryota</taxon>
        <taxon>Metazoa</taxon>
        <taxon>Chordata</taxon>
        <taxon>Craniata</taxon>
        <taxon>Vertebrata</taxon>
        <taxon>Euteleostomi</taxon>
        <taxon>Actinopterygii</taxon>
        <taxon>Neopterygii</taxon>
        <taxon>Teleostei</taxon>
        <taxon>Osteoglossocephala</taxon>
        <taxon>Osteoglossomorpha</taxon>
        <taxon>Osteoglossiformes</taxon>
        <taxon>Mormyridae</taxon>
        <taxon>Paramormyrops</taxon>
    </lineage>
</organism>
<feature type="region of interest" description="Disordered" evidence="3">
    <location>
        <begin position="56"/>
        <end position="76"/>
    </location>
</feature>
<accession>A0A3B3TER0</accession>
<evidence type="ECO:0000256" key="1">
    <source>
        <dbReference type="ARBA" id="ARBA00022603"/>
    </source>
</evidence>
<dbReference type="Pfam" id="PF10294">
    <property type="entry name" value="Methyltransf_16"/>
    <property type="match status" value="1"/>
</dbReference>
<dbReference type="SUPFAM" id="SSF53335">
    <property type="entry name" value="S-adenosyl-L-methionine-dependent methyltransferases"/>
    <property type="match status" value="1"/>
</dbReference>
<keyword evidence="5" id="KW-1185">Reference proteome</keyword>
<dbReference type="PANTHER" id="PTHR23108:SF0">
    <property type="entry name" value="METHYLTRANSFERASE-LIKE PROTEIN 22"/>
    <property type="match status" value="1"/>
</dbReference>
<keyword evidence="1" id="KW-0489">Methyltransferase</keyword>
<dbReference type="InterPro" id="IPR029063">
    <property type="entry name" value="SAM-dependent_MTases_sf"/>
</dbReference>
<dbReference type="Gene3D" id="3.40.50.150">
    <property type="entry name" value="Vaccinia Virus protein VP39"/>
    <property type="match status" value="1"/>
</dbReference>
<keyword evidence="2" id="KW-0949">S-adenosyl-L-methionine</keyword>
<dbReference type="PANTHER" id="PTHR23108">
    <property type="entry name" value="METHYLTRANSFERASE-RELATED"/>
    <property type="match status" value="1"/>
</dbReference>
<dbReference type="GO" id="GO:0060218">
    <property type="term" value="P:hematopoietic stem cell differentiation"/>
    <property type="evidence" value="ECO:0007669"/>
    <property type="project" value="Ensembl"/>
</dbReference>
<dbReference type="GO" id="GO:0008276">
    <property type="term" value="F:protein methyltransferase activity"/>
    <property type="evidence" value="ECO:0007669"/>
    <property type="project" value="InterPro"/>
</dbReference>
<protein>
    <submittedName>
        <fullName evidence="4">Methyltransferase 22, Kin17 lysine</fullName>
    </submittedName>
</protein>
<dbReference type="InterPro" id="IPR038899">
    <property type="entry name" value="METTL22"/>
</dbReference>
<proteinExistence type="predicted"/>
<keyword evidence="1" id="KW-0808">Transferase</keyword>
<dbReference type="AlphaFoldDB" id="A0A3B3TER0"/>
<dbReference type="InterPro" id="IPR019410">
    <property type="entry name" value="Methyltransf_16"/>
</dbReference>
<dbReference type="STRING" id="1676925.ENSPKIP00000041155"/>
<reference evidence="4" key="1">
    <citation type="submission" date="2025-08" db="UniProtKB">
        <authorList>
            <consortium name="Ensembl"/>
        </authorList>
    </citation>
    <scope>IDENTIFICATION</scope>
</reference>
<sequence>MDQVTFRSDTVLSDVHLLIPNARHLMVRLNAAGQPVFVSRFKILQCSEGVCSLDGGQEGAGEQNETQTPPQSLVDEDGDLDVVRRPRESRTSEPDLRIRDRVNPTILSRGEATELQWVDEEEYSKDVIKIEHTMATPLEDVGKQVWRGAFLMADFILSQPELFKGSTALELGAGMGFTSLAMATVAKRVYCTDVGRDLLGMCQRNVALNRHLLESAGGEVKVRELDWMGDDFPSDAASEFGWSEEEIADLHDSTTVLIAADLCYDEDLTDSLFRTLYRMTSNLHQPSTIYLSIEKRLNFTIQHLDISCEAYDHFRRCLRDLGGLTDGKMRFSVESVETRFPQFFEYERVEQLVRLFAFPYGSRVRHDYAPLEGAVVLRRLHPLSSTWVEKCITLLDPGMQRLAQQFKQAKQHFRFTGHEVASLLCSLVTCVVILLIF</sequence>
<evidence type="ECO:0000256" key="3">
    <source>
        <dbReference type="SAM" id="MobiDB-lite"/>
    </source>
</evidence>
<dbReference type="GO" id="GO:0032259">
    <property type="term" value="P:methylation"/>
    <property type="evidence" value="ECO:0007669"/>
    <property type="project" value="UniProtKB-KW"/>
</dbReference>
<name>A0A3B3TER0_9TELE</name>
<evidence type="ECO:0000313" key="5">
    <source>
        <dbReference type="Proteomes" id="UP000261540"/>
    </source>
</evidence>
<reference evidence="4" key="2">
    <citation type="submission" date="2025-09" db="UniProtKB">
        <authorList>
            <consortium name="Ensembl"/>
        </authorList>
    </citation>
    <scope>IDENTIFICATION</scope>
</reference>
<dbReference type="Ensembl" id="ENSPKIT00000022187.1">
    <property type="protein sequence ID" value="ENSPKIP00000041155.1"/>
    <property type="gene ID" value="ENSPKIG00000017807.1"/>
</dbReference>
<dbReference type="GeneTree" id="ENSGT00510000048539"/>
<dbReference type="Proteomes" id="UP000261540">
    <property type="component" value="Unplaced"/>
</dbReference>